<feature type="compositionally biased region" description="Basic residues" evidence="4">
    <location>
        <begin position="81"/>
        <end position="91"/>
    </location>
</feature>
<reference evidence="6" key="1">
    <citation type="journal article" date="2020" name="Cell">
        <title>Large-Scale Comparative Analyses of Tick Genomes Elucidate Their Genetic Diversity and Vector Capacities.</title>
        <authorList>
            <consortium name="Tick Genome and Microbiome Consortium (TIGMIC)"/>
            <person name="Jia N."/>
            <person name="Wang J."/>
            <person name="Shi W."/>
            <person name="Du L."/>
            <person name="Sun Y."/>
            <person name="Zhan W."/>
            <person name="Jiang J.F."/>
            <person name="Wang Q."/>
            <person name="Zhang B."/>
            <person name="Ji P."/>
            <person name="Bell-Sakyi L."/>
            <person name="Cui X.M."/>
            <person name="Yuan T.T."/>
            <person name="Jiang B.G."/>
            <person name="Yang W.F."/>
            <person name="Lam T.T."/>
            <person name="Chang Q.C."/>
            <person name="Ding S.J."/>
            <person name="Wang X.J."/>
            <person name="Zhu J.G."/>
            <person name="Ruan X.D."/>
            <person name="Zhao L."/>
            <person name="Wei J.T."/>
            <person name="Ye R.Z."/>
            <person name="Que T.C."/>
            <person name="Du C.H."/>
            <person name="Zhou Y.H."/>
            <person name="Cheng J.X."/>
            <person name="Dai P.F."/>
            <person name="Guo W.B."/>
            <person name="Han X.H."/>
            <person name="Huang E.J."/>
            <person name="Li L.F."/>
            <person name="Wei W."/>
            <person name="Gao Y.C."/>
            <person name="Liu J.Z."/>
            <person name="Shao H.Z."/>
            <person name="Wang X."/>
            <person name="Wang C.C."/>
            <person name="Yang T.C."/>
            <person name="Huo Q.B."/>
            <person name="Li W."/>
            <person name="Chen H.Y."/>
            <person name="Chen S.E."/>
            <person name="Zhou L.G."/>
            <person name="Ni X.B."/>
            <person name="Tian J.H."/>
            <person name="Sheng Y."/>
            <person name="Liu T."/>
            <person name="Pan Y.S."/>
            <person name="Xia L.Y."/>
            <person name="Li J."/>
            <person name="Zhao F."/>
            <person name="Cao W.C."/>
        </authorList>
    </citation>
    <scope>NUCLEOTIDE SEQUENCE</scope>
    <source>
        <strain evidence="6">Rmic-2018</strain>
    </source>
</reference>
<evidence type="ECO:0000256" key="4">
    <source>
        <dbReference type="SAM" id="MobiDB-lite"/>
    </source>
</evidence>
<feature type="region of interest" description="Disordered" evidence="4">
    <location>
        <begin position="64"/>
        <end position="94"/>
    </location>
</feature>
<evidence type="ECO:0000256" key="1">
    <source>
        <dbReference type="ARBA" id="ARBA00008140"/>
    </source>
</evidence>
<sequence length="107" mass="11625">MASPSCGRAESASEVLLYVYDLSNGMVKALSPALIGKELSGLWHTGIVLRGTEYYFGCLGVDKLPGGEDRPRGSAPDRQPRSHRATSRRLRGVYPRPGQVQLQAQLV</sequence>
<dbReference type="GO" id="GO:0006508">
    <property type="term" value="P:proteolysis"/>
    <property type="evidence" value="ECO:0007669"/>
    <property type="project" value="UniProtKB-KW"/>
</dbReference>
<comment type="similarity">
    <text evidence="1">Belongs to the DeSI family.</text>
</comment>
<dbReference type="EMBL" id="JABSTU010000003">
    <property type="protein sequence ID" value="KAH8036334.1"/>
    <property type="molecule type" value="Genomic_DNA"/>
</dbReference>
<feature type="domain" description="PPPDE" evidence="5">
    <location>
        <begin position="13"/>
        <end position="107"/>
    </location>
</feature>
<comment type="caution">
    <text evidence="6">The sequence shown here is derived from an EMBL/GenBank/DDBJ whole genome shotgun (WGS) entry which is preliminary data.</text>
</comment>
<evidence type="ECO:0000256" key="2">
    <source>
        <dbReference type="ARBA" id="ARBA00022670"/>
    </source>
</evidence>
<dbReference type="InterPro" id="IPR042266">
    <property type="entry name" value="PPPDE_sf"/>
</dbReference>
<evidence type="ECO:0000256" key="3">
    <source>
        <dbReference type="ARBA" id="ARBA00022801"/>
    </source>
</evidence>
<dbReference type="PROSITE" id="PS51858">
    <property type="entry name" value="PPPDE"/>
    <property type="match status" value="1"/>
</dbReference>
<name>A0A9J6EPL2_RHIMP</name>
<dbReference type="Proteomes" id="UP000821866">
    <property type="component" value="Chromosome 11"/>
</dbReference>
<keyword evidence="2" id="KW-0645">Protease</keyword>
<dbReference type="AlphaFoldDB" id="A0A9J6EPL2"/>
<reference evidence="6" key="2">
    <citation type="submission" date="2021-09" db="EMBL/GenBank/DDBJ databases">
        <authorList>
            <person name="Jia N."/>
            <person name="Wang J."/>
            <person name="Shi W."/>
            <person name="Du L."/>
            <person name="Sun Y."/>
            <person name="Zhan W."/>
            <person name="Jiang J."/>
            <person name="Wang Q."/>
            <person name="Zhang B."/>
            <person name="Ji P."/>
            <person name="Sakyi L.B."/>
            <person name="Cui X."/>
            <person name="Yuan T."/>
            <person name="Jiang B."/>
            <person name="Yang W."/>
            <person name="Lam T.T.-Y."/>
            <person name="Chang Q."/>
            <person name="Ding S."/>
            <person name="Wang X."/>
            <person name="Zhu J."/>
            <person name="Ruan X."/>
            <person name="Zhao L."/>
            <person name="Wei J."/>
            <person name="Que T."/>
            <person name="Du C."/>
            <person name="Cheng J."/>
            <person name="Dai P."/>
            <person name="Han X."/>
            <person name="Huang E."/>
            <person name="Gao Y."/>
            <person name="Liu J."/>
            <person name="Shao H."/>
            <person name="Ye R."/>
            <person name="Li L."/>
            <person name="Wei W."/>
            <person name="Wang X."/>
            <person name="Wang C."/>
            <person name="Huo Q."/>
            <person name="Li W."/>
            <person name="Guo W."/>
            <person name="Chen H."/>
            <person name="Chen S."/>
            <person name="Zhou L."/>
            <person name="Zhou L."/>
            <person name="Ni X."/>
            <person name="Tian J."/>
            <person name="Zhou Y."/>
            <person name="Sheng Y."/>
            <person name="Liu T."/>
            <person name="Pan Y."/>
            <person name="Xia L."/>
            <person name="Li J."/>
            <person name="Zhao F."/>
            <person name="Cao W."/>
        </authorList>
    </citation>
    <scope>NUCLEOTIDE SEQUENCE</scope>
    <source>
        <strain evidence="6">Rmic-2018</strain>
        <tissue evidence="6">Larvae</tissue>
    </source>
</reference>
<accession>A0A9J6EPL2</accession>
<keyword evidence="3" id="KW-0378">Hydrolase</keyword>
<evidence type="ECO:0000313" key="7">
    <source>
        <dbReference type="Proteomes" id="UP000821866"/>
    </source>
</evidence>
<proteinExistence type="inferred from homology"/>
<evidence type="ECO:0000259" key="5">
    <source>
        <dbReference type="PROSITE" id="PS51858"/>
    </source>
</evidence>
<dbReference type="GO" id="GO:0008233">
    <property type="term" value="F:peptidase activity"/>
    <property type="evidence" value="ECO:0007669"/>
    <property type="project" value="UniProtKB-KW"/>
</dbReference>
<keyword evidence="7" id="KW-1185">Reference proteome</keyword>
<evidence type="ECO:0000313" key="6">
    <source>
        <dbReference type="EMBL" id="KAH8036334.1"/>
    </source>
</evidence>
<dbReference type="Gene3D" id="3.90.1720.30">
    <property type="entry name" value="PPPDE domains"/>
    <property type="match status" value="1"/>
</dbReference>
<gene>
    <name evidence="6" type="ORF">HPB51_024900</name>
</gene>
<dbReference type="VEuPathDB" id="VectorBase:LOC119181753"/>
<dbReference type="InterPro" id="IPR008580">
    <property type="entry name" value="PPPDE_dom"/>
</dbReference>
<protein>
    <recommendedName>
        <fullName evidence="5">PPPDE domain-containing protein</fullName>
    </recommendedName>
</protein>
<dbReference type="Pfam" id="PF05903">
    <property type="entry name" value="Peptidase_C97"/>
    <property type="match status" value="1"/>
</dbReference>
<organism evidence="6 7">
    <name type="scientific">Rhipicephalus microplus</name>
    <name type="common">Cattle tick</name>
    <name type="synonym">Boophilus microplus</name>
    <dbReference type="NCBI Taxonomy" id="6941"/>
    <lineage>
        <taxon>Eukaryota</taxon>
        <taxon>Metazoa</taxon>
        <taxon>Ecdysozoa</taxon>
        <taxon>Arthropoda</taxon>
        <taxon>Chelicerata</taxon>
        <taxon>Arachnida</taxon>
        <taxon>Acari</taxon>
        <taxon>Parasitiformes</taxon>
        <taxon>Ixodida</taxon>
        <taxon>Ixodoidea</taxon>
        <taxon>Ixodidae</taxon>
        <taxon>Rhipicephalinae</taxon>
        <taxon>Rhipicephalus</taxon>
        <taxon>Boophilus</taxon>
    </lineage>
</organism>